<feature type="domain" description="DUF7344" evidence="1">
    <location>
        <begin position="15"/>
        <end position="89"/>
    </location>
</feature>
<dbReference type="Pfam" id="PF24035">
    <property type="entry name" value="DUF7344"/>
    <property type="match status" value="1"/>
</dbReference>
<accession>A0AA41G4M3</accession>
<dbReference type="Proteomes" id="UP001166304">
    <property type="component" value="Unassembled WGS sequence"/>
</dbReference>
<protein>
    <recommendedName>
        <fullName evidence="1">DUF7344 domain-containing protein</fullName>
    </recommendedName>
</protein>
<dbReference type="RefSeq" id="WP_162414597.1">
    <property type="nucleotide sequence ID" value="NZ_JAHQXE010000006.1"/>
</dbReference>
<sequence length="117" mass="12794">MTDSTQSLATETVLELLRKPSRRVVVDRLADASERATLDTLAEALRKPAHAETPSHERTDAPSVHLHHVDLPMLARADVIEYDPDAGTVGRGTNFEEVADLLELIENHRGDGSVAFS</sequence>
<dbReference type="InterPro" id="IPR055768">
    <property type="entry name" value="DUF7344"/>
</dbReference>
<evidence type="ECO:0000313" key="3">
    <source>
        <dbReference type="Proteomes" id="UP001166304"/>
    </source>
</evidence>
<gene>
    <name evidence="2" type="ORF">KTS37_17310</name>
</gene>
<organism evidence="2 3">
    <name type="scientific">Haloarcula salina</name>
    <dbReference type="NCBI Taxonomy" id="1429914"/>
    <lineage>
        <taxon>Archaea</taxon>
        <taxon>Methanobacteriati</taxon>
        <taxon>Methanobacteriota</taxon>
        <taxon>Stenosarchaea group</taxon>
        <taxon>Halobacteria</taxon>
        <taxon>Halobacteriales</taxon>
        <taxon>Haloarculaceae</taxon>
        <taxon>Haloarcula</taxon>
    </lineage>
</organism>
<evidence type="ECO:0000259" key="1">
    <source>
        <dbReference type="Pfam" id="PF24035"/>
    </source>
</evidence>
<name>A0AA41G4M3_9EURY</name>
<dbReference type="AlphaFoldDB" id="A0AA41G4M3"/>
<evidence type="ECO:0000313" key="2">
    <source>
        <dbReference type="EMBL" id="MBV0903544.1"/>
    </source>
</evidence>
<dbReference type="EMBL" id="JAHQXE010000006">
    <property type="protein sequence ID" value="MBV0903544.1"/>
    <property type="molecule type" value="Genomic_DNA"/>
</dbReference>
<proteinExistence type="predicted"/>
<comment type="caution">
    <text evidence="2">The sequence shown here is derived from an EMBL/GenBank/DDBJ whole genome shotgun (WGS) entry which is preliminary data.</text>
</comment>
<keyword evidence="3" id="KW-1185">Reference proteome</keyword>
<reference evidence="2" key="1">
    <citation type="submission" date="2021-06" db="EMBL/GenBank/DDBJ databases">
        <title>New haloarchaea isolates fom saline soil.</title>
        <authorList>
            <person name="Duran-Viseras A."/>
            <person name="Sanchez-Porro C.S."/>
            <person name="Ventosa A."/>
        </authorList>
    </citation>
    <scope>NUCLEOTIDE SEQUENCE</scope>
    <source>
        <strain evidence="2">JCM 18369</strain>
    </source>
</reference>